<organism evidence="1">
    <name type="scientific">Ophidiomyces ophidiicola</name>
    <dbReference type="NCBI Taxonomy" id="1387563"/>
    <lineage>
        <taxon>Eukaryota</taxon>
        <taxon>Fungi</taxon>
        <taxon>Dikarya</taxon>
        <taxon>Ascomycota</taxon>
        <taxon>Pezizomycotina</taxon>
        <taxon>Eurotiomycetes</taxon>
        <taxon>Eurotiomycetidae</taxon>
        <taxon>Onygenales</taxon>
        <taxon>Onygenaceae</taxon>
        <taxon>Ophidiomyces</taxon>
    </lineage>
</organism>
<proteinExistence type="predicted"/>
<accession>A0ACB8UX63</accession>
<comment type="caution">
    <text evidence="1">The sequence shown here is derived from an EMBL/GenBank/DDBJ whole genome shotgun (WGS) entry which is preliminary data.</text>
</comment>
<name>A0ACB8UX63_9EURO</name>
<sequence>MTDPHSGTIDLDQSFLETLMFEGREFQKYAVDNDIYFGPIDDQEIDRLDLQHRVFSKVFDHRLIFPPIDCPKKILECGYGSGAWAVEVAEQYESCDVVGVDISPHMRPDDAPDNLWLQVDDLNRHFTFRANEFDLVHSRLVAAGINQQRWLRYMRDIVRSLKRGGWAQMVEIYFNIQSDSGALTEQHALREWSRKYIKSLENVKDLRIGMKLNNLMASSGLVDIESKMIPLPLSGWSNDPRMREIGAINRDNTKRWLESLALYPFIQKLHMSREELDALIARARQEVDDSSLRAYVPL</sequence>
<reference evidence="1" key="1">
    <citation type="journal article" date="2022" name="bioRxiv">
        <title>Population genetic analysis of Ophidiomyces ophidiicola, the causative agent of snake fungal disease, indicates recent introductions to the USA.</title>
        <authorList>
            <person name="Ladner J.T."/>
            <person name="Palmer J.M."/>
            <person name="Ettinger C.L."/>
            <person name="Stajich J.E."/>
            <person name="Farrell T.M."/>
            <person name="Glorioso B.M."/>
            <person name="Lawson B."/>
            <person name="Price S.J."/>
            <person name="Stengle A.G."/>
            <person name="Grear D.A."/>
            <person name="Lorch J.M."/>
        </authorList>
    </citation>
    <scope>NUCLEOTIDE SEQUENCE</scope>
    <source>
        <strain evidence="1">NWHC 24266-5</strain>
    </source>
</reference>
<protein>
    <submittedName>
        <fullName evidence="1">Uncharacterized protein</fullName>
    </submittedName>
</protein>
<gene>
    <name evidence="1" type="ORF">LOY88_003158</name>
</gene>
<evidence type="ECO:0000313" key="1">
    <source>
        <dbReference type="EMBL" id="KAI2387289.1"/>
    </source>
</evidence>
<dbReference type="EMBL" id="JALBCA010000040">
    <property type="protein sequence ID" value="KAI2387289.1"/>
    <property type="molecule type" value="Genomic_DNA"/>
</dbReference>